<dbReference type="PANTHER" id="PTHR42993:SF1">
    <property type="entry name" value="MAOC-LIKE DEHYDRATASE DOMAIN-CONTAINING PROTEIN"/>
    <property type="match status" value="1"/>
</dbReference>
<feature type="domain" description="MaoC-like" evidence="2">
    <location>
        <begin position="30"/>
        <end position="148"/>
    </location>
</feature>
<dbReference type="Pfam" id="PF01575">
    <property type="entry name" value="MaoC_dehydratas"/>
    <property type="match status" value="1"/>
</dbReference>
<evidence type="ECO:0000256" key="1">
    <source>
        <dbReference type="ARBA" id="ARBA00005254"/>
    </source>
</evidence>
<dbReference type="InterPro" id="IPR029069">
    <property type="entry name" value="HotDog_dom_sf"/>
</dbReference>
<dbReference type="InterPro" id="IPR039375">
    <property type="entry name" value="NodN-like"/>
</dbReference>
<comment type="similarity">
    <text evidence="1">Belongs to the enoyl-CoA hydratase/isomerase family.</text>
</comment>
<dbReference type="CDD" id="cd03450">
    <property type="entry name" value="NodN"/>
    <property type="match status" value="1"/>
</dbReference>
<dbReference type="PANTHER" id="PTHR42993">
    <property type="entry name" value="MAOC-LIKE DEHYDRATASE DOMAIN-CONTAINING PROTEIN"/>
    <property type="match status" value="1"/>
</dbReference>
<evidence type="ECO:0000313" key="4">
    <source>
        <dbReference type="Proteomes" id="UP001499942"/>
    </source>
</evidence>
<dbReference type="InterPro" id="IPR002539">
    <property type="entry name" value="MaoC-like_dom"/>
</dbReference>
<name>A0ABP6AN49_9ACTN</name>
<organism evidence="3 4">
    <name type="scientific">Streptomyces gobitricini</name>
    <dbReference type="NCBI Taxonomy" id="68211"/>
    <lineage>
        <taxon>Bacteria</taxon>
        <taxon>Bacillati</taxon>
        <taxon>Actinomycetota</taxon>
        <taxon>Actinomycetes</taxon>
        <taxon>Kitasatosporales</taxon>
        <taxon>Streptomycetaceae</taxon>
        <taxon>Streptomyces</taxon>
    </lineage>
</organism>
<evidence type="ECO:0000259" key="2">
    <source>
        <dbReference type="Pfam" id="PF01575"/>
    </source>
</evidence>
<accession>A0ABP6AN49</accession>
<reference evidence="4" key="1">
    <citation type="journal article" date="2019" name="Int. J. Syst. Evol. Microbiol.">
        <title>The Global Catalogue of Microorganisms (GCM) 10K type strain sequencing project: providing services to taxonomists for standard genome sequencing and annotation.</title>
        <authorList>
            <consortium name="The Broad Institute Genomics Platform"/>
            <consortium name="The Broad Institute Genome Sequencing Center for Infectious Disease"/>
            <person name="Wu L."/>
            <person name="Ma J."/>
        </authorList>
    </citation>
    <scope>NUCLEOTIDE SEQUENCE [LARGE SCALE GENOMIC DNA]</scope>
    <source>
        <strain evidence="4">JCM 5062</strain>
    </source>
</reference>
<keyword evidence="4" id="KW-1185">Reference proteome</keyword>
<dbReference type="Gene3D" id="3.10.129.10">
    <property type="entry name" value="Hotdog Thioesterase"/>
    <property type="match status" value="1"/>
</dbReference>
<protein>
    <submittedName>
        <fullName evidence="3">MaoC family dehydratase</fullName>
    </submittedName>
</protein>
<comment type="caution">
    <text evidence="3">The sequence shown here is derived from an EMBL/GenBank/DDBJ whole genome shotgun (WGS) entry which is preliminary data.</text>
</comment>
<dbReference type="Proteomes" id="UP001499942">
    <property type="component" value="Unassembled WGS sequence"/>
</dbReference>
<dbReference type="SUPFAM" id="SSF54637">
    <property type="entry name" value="Thioesterase/thiol ester dehydrase-isomerase"/>
    <property type="match status" value="1"/>
</dbReference>
<dbReference type="EMBL" id="BAAASR010000052">
    <property type="protein sequence ID" value="GAA2519057.1"/>
    <property type="molecule type" value="Genomic_DNA"/>
</dbReference>
<sequence length="168" mass="18305">MLSKRLDIECQGSRNMAEPRIFTSADELRAAVGEQLGHSDWLEVEQKRIDLFAEATGDHQWIHVDPERAAAGPFGTTIAHGYLTLSLLPLLVPQIMRVEGMKMGVNYGANKVRFPAPVPVGSRLRATAVLKNVEDAGGGVQVTAVVTVEREGGDKPVCVAESVSRYYF</sequence>
<evidence type="ECO:0000313" key="3">
    <source>
        <dbReference type="EMBL" id="GAA2519057.1"/>
    </source>
</evidence>
<gene>
    <name evidence="3" type="ORF">GCM10010393_60170</name>
</gene>
<proteinExistence type="inferred from homology"/>